<keyword evidence="1" id="KW-0472">Membrane</keyword>
<dbReference type="OrthoDB" id="1936561at2"/>
<dbReference type="RefSeq" id="WP_106058936.1">
    <property type="nucleotide sequence ID" value="NZ_PVXQ01000007.1"/>
</dbReference>
<dbReference type="EMBL" id="PVXQ01000007">
    <property type="protein sequence ID" value="PRR83362.1"/>
    <property type="molecule type" value="Genomic_DNA"/>
</dbReference>
<accession>A0A2T0BHT0</accession>
<evidence type="ECO:0000256" key="1">
    <source>
        <dbReference type="SAM" id="Phobius"/>
    </source>
</evidence>
<gene>
    <name evidence="2" type="ORF">CLVI_09090</name>
</gene>
<feature type="transmembrane region" description="Helical" evidence="1">
    <location>
        <begin position="21"/>
        <end position="41"/>
    </location>
</feature>
<evidence type="ECO:0000313" key="2">
    <source>
        <dbReference type="EMBL" id="PRR83362.1"/>
    </source>
</evidence>
<keyword evidence="1" id="KW-0812">Transmembrane</keyword>
<dbReference type="AlphaFoldDB" id="A0A2T0BHT0"/>
<proteinExistence type="predicted"/>
<dbReference type="Proteomes" id="UP000239471">
    <property type="component" value="Unassembled WGS sequence"/>
</dbReference>
<name>A0A2T0BHT0_9CLOT</name>
<evidence type="ECO:0000313" key="3">
    <source>
        <dbReference type="Proteomes" id="UP000239471"/>
    </source>
</evidence>
<protein>
    <submittedName>
        <fullName evidence="2">Uncharacterized protein</fullName>
    </submittedName>
</protein>
<comment type="caution">
    <text evidence="2">The sequence shown here is derived from an EMBL/GenBank/DDBJ whole genome shotgun (WGS) entry which is preliminary data.</text>
</comment>
<sequence length="139" mass="15268">MANKNDLDEYSYGGNKGREKGNLFTFFVGIIVFGIGVFLIFQNTTISSNFGLSRMLGFDPPFGLVLLPLIIGIIVLFFNEKSILGWLLVIFGVIFILLGILMGLQISFRRTTLFIAILMYGMTAAGIGITLKGLFGKSK</sequence>
<feature type="transmembrane region" description="Helical" evidence="1">
    <location>
        <begin position="61"/>
        <end position="79"/>
    </location>
</feature>
<organism evidence="2 3">
    <name type="scientific">Clostridium vincentii</name>
    <dbReference type="NCBI Taxonomy" id="52704"/>
    <lineage>
        <taxon>Bacteria</taxon>
        <taxon>Bacillati</taxon>
        <taxon>Bacillota</taxon>
        <taxon>Clostridia</taxon>
        <taxon>Eubacteriales</taxon>
        <taxon>Clostridiaceae</taxon>
        <taxon>Clostridium</taxon>
    </lineage>
</organism>
<reference evidence="2 3" key="1">
    <citation type="submission" date="2018-03" db="EMBL/GenBank/DDBJ databases">
        <title>Genome sequence of Clostridium vincentii DSM 10228.</title>
        <authorList>
            <person name="Poehlein A."/>
            <person name="Daniel R."/>
        </authorList>
    </citation>
    <scope>NUCLEOTIDE SEQUENCE [LARGE SCALE GENOMIC DNA]</scope>
    <source>
        <strain evidence="2 3">DSM 10228</strain>
    </source>
</reference>
<keyword evidence="1" id="KW-1133">Transmembrane helix</keyword>
<feature type="transmembrane region" description="Helical" evidence="1">
    <location>
        <begin position="114"/>
        <end position="135"/>
    </location>
</feature>
<feature type="transmembrane region" description="Helical" evidence="1">
    <location>
        <begin position="86"/>
        <end position="108"/>
    </location>
</feature>
<keyword evidence="3" id="KW-1185">Reference proteome</keyword>